<evidence type="ECO:0000256" key="1">
    <source>
        <dbReference type="SAM" id="MobiDB-lite"/>
    </source>
</evidence>
<feature type="region of interest" description="Disordered" evidence="1">
    <location>
        <begin position="339"/>
        <end position="368"/>
    </location>
</feature>
<dbReference type="Pfam" id="PF01370">
    <property type="entry name" value="Epimerase"/>
    <property type="match status" value="2"/>
</dbReference>
<feature type="domain" description="NAD-dependent epimerase/dehydratase" evidence="3">
    <location>
        <begin position="4"/>
        <end position="72"/>
    </location>
</feature>
<dbReference type="InterPro" id="IPR001509">
    <property type="entry name" value="Epimerase_deHydtase"/>
</dbReference>
<dbReference type="InterPro" id="IPR036291">
    <property type="entry name" value="NAD(P)-bd_dom_sf"/>
</dbReference>
<dbReference type="Gene3D" id="3.40.50.720">
    <property type="entry name" value="NAD(P)-binding Rossmann-like Domain"/>
    <property type="match status" value="1"/>
</dbReference>
<gene>
    <name evidence="4" type="primary">natE</name>
</gene>
<evidence type="ECO:0000256" key="2">
    <source>
        <dbReference type="SAM" id="SignalP"/>
    </source>
</evidence>
<sequence length="368" mass="37929">MRLLILGGTAFLGRAFAAEALAAGHTVTTFNRGRTGADVPGVEAVRGDRTVAADLSALVAGRHWDAVVDTCGYVPEVVGASAAALSGHAGAYVFVSSVAAYRRSGPFEPLDGDESAPLHDCPDDAGPGGGPYGVLKAGCERAVRRHFAGRTQMLRPGAVVGPHEDTGLSRYWLGRFAGGGPVLAPGNPRAPLPLVDARDVARFGLLLAGGGAGSGAWNVAGPRGLDYGAWLAACREATGGGEPVWVPDDFLLAQGLRPWLDLPLWAPGATPERSVWGFSTERARAAGLVCRPAPETAADTWRWLRPLAAVPQRADQPAPALDRARELAVLDAWATARPAAVATDPGGHGGTGGPERTPHPRPGGSRVS</sequence>
<evidence type="ECO:0000313" key="4">
    <source>
        <dbReference type="EMBL" id="AWX24485.1"/>
    </source>
</evidence>
<keyword evidence="2" id="KW-0732">Signal</keyword>
<dbReference type="SUPFAM" id="SSF51735">
    <property type="entry name" value="NAD(P)-binding Rossmann-fold domains"/>
    <property type="match status" value="1"/>
</dbReference>
<organism evidence="4">
    <name type="scientific">Streptomyces conglobatus</name>
    <dbReference type="NCBI Taxonomy" id="1653203"/>
    <lineage>
        <taxon>Bacteria</taxon>
        <taxon>Bacillati</taxon>
        <taxon>Actinomycetota</taxon>
        <taxon>Actinomycetes</taxon>
        <taxon>Kitasatosporales</taxon>
        <taxon>Streptomycetaceae</taxon>
        <taxon>Streptomyces</taxon>
    </lineage>
</organism>
<evidence type="ECO:0000259" key="3">
    <source>
        <dbReference type="Pfam" id="PF01370"/>
    </source>
</evidence>
<protein>
    <submittedName>
        <fullName evidence="4">NADPH dependent ketoreductase</fullName>
    </submittedName>
</protein>
<feature type="domain" description="NAD-dependent epimerase/dehydratase" evidence="3">
    <location>
        <begin position="88"/>
        <end position="219"/>
    </location>
</feature>
<dbReference type="EMBL" id="MH128122">
    <property type="protein sequence ID" value="AWX24485.1"/>
    <property type="molecule type" value="Genomic_DNA"/>
</dbReference>
<feature type="chain" id="PRO_5016406769" evidence="2">
    <location>
        <begin position="18"/>
        <end position="368"/>
    </location>
</feature>
<name>A0A2Z4L1G4_9ACTN</name>
<proteinExistence type="predicted"/>
<accession>A0A2Z4L1G4</accession>
<reference evidence="4" key="1">
    <citation type="submission" date="2018-03" db="EMBL/GenBank/DDBJ databases">
        <authorList>
            <person name="Keele B.F."/>
        </authorList>
    </citation>
    <scope>NUCLEOTIDE SEQUENCE</scope>
    <source>
        <strain evidence="4">ATCC 31005</strain>
    </source>
</reference>
<feature type="signal peptide" evidence="2">
    <location>
        <begin position="1"/>
        <end position="17"/>
    </location>
</feature>
<dbReference type="AlphaFoldDB" id="A0A2Z4L1G4"/>